<dbReference type="Gene3D" id="3.40.50.12780">
    <property type="entry name" value="N-terminal domain of ligase-like"/>
    <property type="match status" value="1"/>
</dbReference>
<evidence type="ECO:0000313" key="2">
    <source>
        <dbReference type="Proteomes" id="UP000035036"/>
    </source>
</evidence>
<dbReference type="PANTHER" id="PTHR36932">
    <property type="entry name" value="CAPSULAR POLYSACCHARIDE BIOSYNTHESIS PROTEIN"/>
    <property type="match status" value="1"/>
</dbReference>
<evidence type="ECO:0008006" key="3">
    <source>
        <dbReference type="Google" id="ProtNLM"/>
    </source>
</evidence>
<reference evidence="1 2" key="1">
    <citation type="journal article" date="2015" name="Genome Announc.">
        <title>Genomes of Geoalkalibacter ferrihydriticus Z-0531T and Geoalkalibacter subterraneus Red1T, Two Haloalkaliphilic Metal-Reducing Deltaproteobacteria.</title>
        <authorList>
            <person name="Badalamenti J.P."/>
            <person name="Krajmalnik-Brown R."/>
            <person name="Torres C.I."/>
            <person name="Bond D.R."/>
        </authorList>
    </citation>
    <scope>NUCLEOTIDE SEQUENCE [LARGE SCALE GENOMIC DNA]</scope>
    <source>
        <strain evidence="1 2">Red1</strain>
    </source>
</reference>
<accession>A0A0B5FQY3</accession>
<dbReference type="InterPro" id="IPR053158">
    <property type="entry name" value="CapK_Type1_Caps_Biosynth"/>
</dbReference>
<dbReference type="AlphaFoldDB" id="A0A0B5FQY3"/>
<dbReference type="STRING" id="483547.GSUB_08095"/>
<evidence type="ECO:0000313" key="1">
    <source>
        <dbReference type="EMBL" id="AJF06515.1"/>
    </source>
</evidence>
<dbReference type="PANTHER" id="PTHR36932:SF1">
    <property type="entry name" value="CAPSULAR POLYSACCHARIDE BIOSYNTHESIS PROTEIN"/>
    <property type="match status" value="1"/>
</dbReference>
<gene>
    <name evidence="1" type="ORF">GSUB_08095</name>
</gene>
<dbReference type="HOGENOM" id="CLU_035301_5_0_7"/>
<dbReference type="KEGG" id="gsb:GSUB_08095"/>
<dbReference type="EMBL" id="CP010311">
    <property type="protein sequence ID" value="AJF06515.1"/>
    <property type="molecule type" value="Genomic_DNA"/>
</dbReference>
<dbReference type="RefSeq" id="WP_040200156.1">
    <property type="nucleotide sequence ID" value="NZ_CP010311.1"/>
</dbReference>
<protein>
    <recommendedName>
        <fullName evidence="3">Capsule biosynthesis protein CapK</fullName>
    </recommendedName>
</protein>
<dbReference type="SUPFAM" id="SSF56801">
    <property type="entry name" value="Acetyl-CoA synthetase-like"/>
    <property type="match status" value="1"/>
</dbReference>
<proteinExistence type="predicted"/>
<dbReference type="Proteomes" id="UP000035036">
    <property type="component" value="Chromosome"/>
</dbReference>
<dbReference type="OrthoDB" id="5484550at2"/>
<dbReference type="InterPro" id="IPR042099">
    <property type="entry name" value="ANL_N_sf"/>
</dbReference>
<keyword evidence="2" id="KW-1185">Reference proteome</keyword>
<name>A0A0B5FQY3_9BACT</name>
<organism evidence="1 2">
    <name type="scientific">Geoalkalibacter subterraneus</name>
    <dbReference type="NCBI Taxonomy" id="483547"/>
    <lineage>
        <taxon>Bacteria</taxon>
        <taxon>Pseudomonadati</taxon>
        <taxon>Thermodesulfobacteriota</taxon>
        <taxon>Desulfuromonadia</taxon>
        <taxon>Desulfuromonadales</taxon>
        <taxon>Geoalkalibacteraceae</taxon>
        <taxon>Geoalkalibacter</taxon>
    </lineage>
</organism>
<sequence length="439" mass="50662">MNAYILRNILFPIHERMRGRTTLSELQKLEAWQRLTSDDLLTLAVGRCRKILHHAGQEVPYWSALFTEAGFSSEDFTSFDDLKKLPVMTKADVRANQETMLVPGWKERMVINHTGGSTGHPLTFYCSRERETVQNAAKLRSRHWWGWQIGEKSLDIWGQPLALTPRERLRRTKDRIFLNQRYLSAFSMSLSQSQDYVKIINDYRPALIYGYATAIYQLALLIKDNPALQPTVAPKVIITTAEMLHDYQREMIQYAFGCPVAEEYGAHDGGLMAHRCPSGGYHILSDLVYLETDEDGSALVTSFDSFGMPFIRYRIGDRVVLSGRKCPCGLPFPLLEEVCGREYDMVVSSNGKKIHGAFFHYMFKSDSRVRQFQVIQNHYDQLEIRIVTDESTPFNGEDRLRERICHEFETPLEITFRYVDAIEPESSGKYRWIICKVRG</sequence>